<proteinExistence type="predicted"/>
<reference evidence="2" key="2">
    <citation type="submission" date="2025-08" db="UniProtKB">
        <authorList>
            <consortium name="Ensembl"/>
        </authorList>
    </citation>
    <scope>IDENTIFICATION</scope>
    <source>
        <strain evidence="2">Hd-rR</strain>
    </source>
</reference>
<dbReference type="AlphaFoldDB" id="A0A3B3H4I1"/>
<accession>A0A3B3H4I1</accession>
<dbReference type="Proteomes" id="UP000001038">
    <property type="component" value="Chromosome 2"/>
</dbReference>
<organism evidence="2 3">
    <name type="scientific">Oryzias latipes</name>
    <name type="common">Japanese rice fish</name>
    <name type="synonym">Japanese killifish</name>
    <dbReference type="NCBI Taxonomy" id="8090"/>
    <lineage>
        <taxon>Eukaryota</taxon>
        <taxon>Metazoa</taxon>
        <taxon>Chordata</taxon>
        <taxon>Craniata</taxon>
        <taxon>Vertebrata</taxon>
        <taxon>Euteleostomi</taxon>
        <taxon>Actinopterygii</taxon>
        <taxon>Neopterygii</taxon>
        <taxon>Teleostei</taxon>
        <taxon>Neoteleostei</taxon>
        <taxon>Acanthomorphata</taxon>
        <taxon>Ovalentaria</taxon>
        <taxon>Atherinomorphae</taxon>
        <taxon>Beloniformes</taxon>
        <taxon>Adrianichthyidae</taxon>
        <taxon>Oryziinae</taxon>
        <taxon>Oryzias</taxon>
    </lineage>
</organism>
<keyword evidence="3" id="KW-1185">Reference proteome</keyword>
<protein>
    <submittedName>
        <fullName evidence="2">Uncharacterized protein</fullName>
    </submittedName>
</protein>
<feature type="region of interest" description="Disordered" evidence="1">
    <location>
        <begin position="1"/>
        <end position="42"/>
    </location>
</feature>
<feature type="compositionally biased region" description="Low complexity" evidence="1">
    <location>
        <begin position="1"/>
        <end position="16"/>
    </location>
</feature>
<dbReference type="Ensembl" id="ENSORLT00000028017.1">
    <property type="protein sequence ID" value="ENSORLP00000026394.1"/>
    <property type="gene ID" value="ENSORLG00000028756.1"/>
</dbReference>
<reference evidence="2 3" key="1">
    <citation type="journal article" date="2007" name="Nature">
        <title>The medaka draft genome and insights into vertebrate genome evolution.</title>
        <authorList>
            <person name="Kasahara M."/>
            <person name="Naruse K."/>
            <person name="Sasaki S."/>
            <person name="Nakatani Y."/>
            <person name="Qu W."/>
            <person name="Ahsan B."/>
            <person name="Yamada T."/>
            <person name="Nagayasu Y."/>
            <person name="Doi K."/>
            <person name="Kasai Y."/>
            <person name="Jindo T."/>
            <person name="Kobayashi D."/>
            <person name="Shimada A."/>
            <person name="Toyoda A."/>
            <person name="Kuroki Y."/>
            <person name="Fujiyama A."/>
            <person name="Sasaki T."/>
            <person name="Shimizu A."/>
            <person name="Asakawa S."/>
            <person name="Shimizu N."/>
            <person name="Hashimoto S."/>
            <person name="Yang J."/>
            <person name="Lee Y."/>
            <person name="Matsushima K."/>
            <person name="Sugano S."/>
            <person name="Sakaizumi M."/>
            <person name="Narita T."/>
            <person name="Ohishi K."/>
            <person name="Haga S."/>
            <person name="Ohta F."/>
            <person name="Nomoto H."/>
            <person name="Nogata K."/>
            <person name="Morishita T."/>
            <person name="Endo T."/>
            <person name="Shin-I T."/>
            <person name="Takeda H."/>
            <person name="Morishita S."/>
            <person name="Kohara Y."/>
        </authorList>
    </citation>
    <scope>NUCLEOTIDE SEQUENCE [LARGE SCALE GENOMIC DNA]</scope>
    <source>
        <strain evidence="2 3">Hd-rR</strain>
    </source>
</reference>
<evidence type="ECO:0000313" key="2">
    <source>
        <dbReference type="Ensembl" id="ENSORLP00000026394.1"/>
    </source>
</evidence>
<evidence type="ECO:0000256" key="1">
    <source>
        <dbReference type="SAM" id="MobiDB-lite"/>
    </source>
</evidence>
<sequence>MLRTHSSSFAMSVSSSHGFTSNKMEDLAMRAGSSRKGGFLHQSQTGQCHHHLHPCWQQGHWRWAFSHLED</sequence>
<reference evidence="2" key="3">
    <citation type="submission" date="2025-09" db="UniProtKB">
        <authorList>
            <consortium name="Ensembl"/>
        </authorList>
    </citation>
    <scope>IDENTIFICATION</scope>
    <source>
        <strain evidence="2">Hd-rR</strain>
    </source>
</reference>
<name>A0A3B3H4I1_ORYLA</name>
<dbReference type="InParanoid" id="A0A3B3H4I1"/>
<dbReference type="GeneTree" id="ENSGT00970000193449"/>
<dbReference type="Bgee" id="ENSORLG00000028756">
    <property type="expression patterns" value="Expressed in mesonephros and 12 other cell types or tissues"/>
</dbReference>
<evidence type="ECO:0000313" key="3">
    <source>
        <dbReference type="Proteomes" id="UP000001038"/>
    </source>
</evidence>